<name>A0ABP3A364_MYCUL</name>
<evidence type="ECO:0000256" key="2">
    <source>
        <dbReference type="ARBA" id="ARBA00023315"/>
    </source>
</evidence>
<feature type="region of interest" description="Disordered" evidence="3">
    <location>
        <begin position="197"/>
        <end position="241"/>
    </location>
</feature>
<evidence type="ECO:0000256" key="1">
    <source>
        <dbReference type="ARBA" id="ARBA00022679"/>
    </source>
</evidence>
<protein>
    <submittedName>
        <fullName evidence="5">Acyl transferase domain protein</fullName>
    </submittedName>
</protein>
<organism evidence="5 6">
    <name type="scientific">Mycobacterium ulcerans str. Harvey</name>
    <dbReference type="NCBI Taxonomy" id="1299332"/>
    <lineage>
        <taxon>Bacteria</taxon>
        <taxon>Bacillati</taxon>
        <taxon>Actinomycetota</taxon>
        <taxon>Actinomycetes</taxon>
        <taxon>Mycobacteriales</taxon>
        <taxon>Mycobacteriaceae</taxon>
        <taxon>Mycobacterium</taxon>
        <taxon>Mycobacterium ulcerans group</taxon>
    </lineage>
</organism>
<sequence>MFVFPGQGSQYPGMGADLYRQFPVFAHALDEVAAALNPHLDVALLEVMFSQQDTAMAQLLDQTFYAQPALFALGTALHRLFTHAGIHPDYLLGHSIGELTAAYAAGVLSLQDAATLVTSRGRLMQSCTPGGTMLALQASEAEVQPLLEGLDHAVSIAAINGATSIVLSGDHDSLEQIGEHFITQDRRTTRLQVSHAFHSPHMDPSSNNSARSRPNSPSAHHPAHLVQPHRADRPPRPTRLT</sequence>
<evidence type="ECO:0000256" key="3">
    <source>
        <dbReference type="SAM" id="MobiDB-lite"/>
    </source>
</evidence>
<keyword evidence="2" id="KW-0012">Acyltransferase</keyword>
<dbReference type="Proteomes" id="UP000020681">
    <property type="component" value="Unassembled WGS sequence"/>
</dbReference>
<dbReference type="SUPFAM" id="SSF55048">
    <property type="entry name" value="Probable ACP-binding domain of malonyl-CoA ACP transacylase"/>
    <property type="match status" value="1"/>
</dbReference>
<dbReference type="InterPro" id="IPR014043">
    <property type="entry name" value="Acyl_transferase_dom"/>
</dbReference>
<feature type="domain" description="Malonyl-CoA:ACP transacylase (MAT)" evidence="4">
    <location>
        <begin position="3"/>
        <end position="233"/>
    </location>
</feature>
<dbReference type="EMBL" id="JAOL01000199">
    <property type="protein sequence ID" value="EUA85299.1"/>
    <property type="molecule type" value="Genomic_DNA"/>
</dbReference>
<accession>A0ABP3A364</accession>
<comment type="caution">
    <text evidence="5">The sequence shown here is derived from an EMBL/GenBank/DDBJ whole genome shotgun (WGS) entry which is preliminary data.</text>
</comment>
<dbReference type="Pfam" id="PF00698">
    <property type="entry name" value="Acyl_transf_1"/>
    <property type="match status" value="1"/>
</dbReference>
<dbReference type="InterPro" id="IPR016035">
    <property type="entry name" value="Acyl_Trfase/lysoPLipase"/>
</dbReference>
<dbReference type="Gene3D" id="3.40.366.10">
    <property type="entry name" value="Malonyl-Coenzyme A Acyl Carrier Protein, domain 2"/>
    <property type="match status" value="1"/>
</dbReference>
<dbReference type="SMART" id="SM00827">
    <property type="entry name" value="PKS_AT"/>
    <property type="match status" value="1"/>
</dbReference>
<keyword evidence="1 5" id="KW-0808">Transferase</keyword>
<feature type="compositionally biased region" description="Low complexity" evidence="3">
    <location>
        <begin position="204"/>
        <end position="219"/>
    </location>
</feature>
<dbReference type="InterPro" id="IPR001227">
    <property type="entry name" value="Ac_transferase_dom_sf"/>
</dbReference>
<dbReference type="PANTHER" id="PTHR43775:SF51">
    <property type="entry name" value="INACTIVE PHENOLPHTHIOCEROL SYNTHESIS POLYKETIDE SYNTHASE TYPE I PKS1-RELATED"/>
    <property type="match status" value="1"/>
</dbReference>
<dbReference type="PANTHER" id="PTHR43775">
    <property type="entry name" value="FATTY ACID SYNTHASE"/>
    <property type="match status" value="1"/>
</dbReference>
<keyword evidence="6" id="KW-1185">Reference proteome</keyword>
<reference evidence="5 6" key="1">
    <citation type="submission" date="2014-01" db="EMBL/GenBank/DDBJ databases">
        <authorList>
            <person name="Dobos K."/>
            <person name="Lenaerts A."/>
            <person name="Ordway D."/>
            <person name="DeGroote M.A."/>
            <person name="Parker T."/>
            <person name="Sizemore C."/>
            <person name="Tallon L.J."/>
            <person name="Sadzewicz L.K."/>
            <person name="Sengamalay N."/>
            <person name="Fraser C.M."/>
            <person name="Hine E."/>
            <person name="Shefchek K.A."/>
            <person name="Das S.P."/>
            <person name="Tettelin H."/>
        </authorList>
    </citation>
    <scope>NUCLEOTIDE SEQUENCE [LARGE SCALE GENOMIC DNA]</scope>
    <source>
        <strain evidence="5 6">Harvey</strain>
    </source>
</reference>
<dbReference type="InterPro" id="IPR016036">
    <property type="entry name" value="Malonyl_transacylase_ACP-bd"/>
</dbReference>
<dbReference type="SUPFAM" id="SSF52151">
    <property type="entry name" value="FabD/lysophospholipase-like"/>
    <property type="match status" value="1"/>
</dbReference>
<dbReference type="InterPro" id="IPR050091">
    <property type="entry name" value="PKS_NRPS_Biosynth_Enz"/>
</dbReference>
<evidence type="ECO:0000313" key="5">
    <source>
        <dbReference type="EMBL" id="EUA85299.1"/>
    </source>
</evidence>
<dbReference type="GO" id="GO:0016740">
    <property type="term" value="F:transferase activity"/>
    <property type="evidence" value="ECO:0007669"/>
    <property type="project" value="UniProtKB-KW"/>
</dbReference>
<evidence type="ECO:0000313" key="6">
    <source>
        <dbReference type="Proteomes" id="UP000020681"/>
    </source>
</evidence>
<evidence type="ECO:0000259" key="4">
    <source>
        <dbReference type="SMART" id="SM00827"/>
    </source>
</evidence>
<gene>
    <name evidence="5" type="ORF">I551_8250</name>
</gene>
<proteinExistence type="predicted"/>